<keyword evidence="2 3" id="KW-0786">Thiamine pyrophosphate</keyword>
<dbReference type="AlphaFoldDB" id="A0A433X7L1"/>
<accession>A0A433X7L1</accession>
<dbReference type="GO" id="GO:0030976">
    <property type="term" value="F:thiamine pyrophosphate binding"/>
    <property type="evidence" value="ECO:0007669"/>
    <property type="project" value="InterPro"/>
</dbReference>
<dbReference type="CDD" id="cd00568">
    <property type="entry name" value="TPP_enzymes"/>
    <property type="match status" value="1"/>
</dbReference>
<dbReference type="InterPro" id="IPR011766">
    <property type="entry name" value="TPP_enzyme_TPP-bd"/>
</dbReference>
<dbReference type="InterPro" id="IPR029035">
    <property type="entry name" value="DHS-like_NAD/FAD-binding_dom"/>
</dbReference>
<evidence type="ECO:0000259" key="4">
    <source>
        <dbReference type="Pfam" id="PF00205"/>
    </source>
</evidence>
<sequence length="566" mass="59293">MAMPIRPILKIISAPSATIPWPKRGTGKVTKTMMTGGEAVVAALEANGVRTLYGLPGVQLDHLFNALHGATDWLRVVNARHEQGVAYMALGHAQSTGTPGVYACVPGPGFLNTTAALSTAYAVHAPVLALIGQIHSKAIGVGGGELHELPDQTAIVRGLTRWNGIAHSPEDVPGLMRTAFEMLASGIGPVAVELPADVLAAHAMMDAAVKAEARPPALPPEHLVASAAHLLIAARRPLIMAGAGAYGGEGALARIAERLGAPVMMHLQGRGLLESSHPLAIGMGEGRQIWNDADVILAVGTRFHRLPAEWGLSETQKVVRIDTDPARFTIGRPPEIAIAADGAAALEAIAGRLAHLPPRNEAGIAAAAILKAKTEQRIAIELAPQMAYLAALRQALPADAHIVADYTQIGYMAADRHPVARPRQMLTPGYQGTLGWAYATALGAKSANPDKVVVALCGDGGFLFTANEMATAVAHGIAAIGIVFVDGAYGNVQRMQREDHGGKVIASDLVNPEFERFAESFGAKARRAETADGLAEALRWAMDQTGPTLIVAPVPRFPSPWALIEP</sequence>
<dbReference type="GO" id="GO:0003984">
    <property type="term" value="F:acetolactate synthase activity"/>
    <property type="evidence" value="ECO:0007669"/>
    <property type="project" value="TreeGrafter"/>
</dbReference>
<proteinExistence type="inferred from homology"/>
<feature type="domain" description="Thiamine pyrophosphate enzyme central" evidence="4">
    <location>
        <begin position="225"/>
        <end position="349"/>
    </location>
</feature>
<dbReference type="PROSITE" id="PS00187">
    <property type="entry name" value="TPP_ENZYMES"/>
    <property type="match status" value="1"/>
</dbReference>
<dbReference type="Proteomes" id="UP000281547">
    <property type="component" value="Unassembled WGS sequence"/>
</dbReference>
<evidence type="ECO:0000313" key="7">
    <source>
        <dbReference type="EMBL" id="RUT30077.1"/>
    </source>
</evidence>
<dbReference type="InterPro" id="IPR012001">
    <property type="entry name" value="Thiamin_PyroP_enz_TPP-bd_dom"/>
</dbReference>
<dbReference type="Gene3D" id="3.40.50.970">
    <property type="match status" value="2"/>
</dbReference>
<dbReference type="GO" id="GO:0050660">
    <property type="term" value="F:flavin adenine dinucleotide binding"/>
    <property type="evidence" value="ECO:0007669"/>
    <property type="project" value="TreeGrafter"/>
</dbReference>
<dbReference type="InterPro" id="IPR012000">
    <property type="entry name" value="Thiamin_PyroP_enz_cen_dom"/>
</dbReference>
<dbReference type="GO" id="GO:0009099">
    <property type="term" value="P:L-valine biosynthetic process"/>
    <property type="evidence" value="ECO:0007669"/>
    <property type="project" value="TreeGrafter"/>
</dbReference>
<dbReference type="InterPro" id="IPR045229">
    <property type="entry name" value="TPP_enz"/>
</dbReference>
<evidence type="ECO:0000259" key="6">
    <source>
        <dbReference type="Pfam" id="PF02776"/>
    </source>
</evidence>
<evidence type="ECO:0000256" key="1">
    <source>
        <dbReference type="ARBA" id="ARBA00007812"/>
    </source>
</evidence>
<dbReference type="InterPro" id="IPR029061">
    <property type="entry name" value="THDP-binding"/>
</dbReference>
<evidence type="ECO:0000256" key="2">
    <source>
        <dbReference type="ARBA" id="ARBA00023052"/>
    </source>
</evidence>
<evidence type="ECO:0000259" key="5">
    <source>
        <dbReference type="Pfam" id="PF02775"/>
    </source>
</evidence>
<evidence type="ECO:0000256" key="3">
    <source>
        <dbReference type="RuleBase" id="RU362132"/>
    </source>
</evidence>
<dbReference type="SUPFAM" id="SSF52467">
    <property type="entry name" value="DHS-like NAD/FAD-binding domain"/>
    <property type="match status" value="1"/>
</dbReference>
<dbReference type="InterPro" id="IPR000399">
    <property type="entry name" value="TPP-bd_CS"/>
</dbReference>
<reference evidence="7 8" key="1">
    <citation type="journal article" date="2016" name="Int. J. Syst. Evol. Microbiol.">
        <title>Arsenicitalea aurantiaca gen. nov., sp. nov., a new member of the family Hyphomicrobiaceae, isolated from high-arsenic sediment.</title>
        <authorList>
            <person name="Mu Y."/>
            <person name="Zhou L."/>
            <person name="Zeng X.C."/>
            <person name="Liu L."/>
            <person name="Pan Y."/>
            <person name="Chen X."/>
            <person name="Wang J."/>
            <person name="Li S."/>
            <person name="Li W.J."/>
            <person name="Wang Y."/>
        </authorList>
    </citation>
    <scope>NUCLEOTIDE SEQUENCE [LARGE SCALE GENOMIC DNA]</scope>
    <source>
        <strain evidence="7 8">42-50</strain>
    </source>
</reference>
<dbReference type="Gene3D" id="3.40.50.1220">
    <property type="entry name" value="TPP-binding domain"/>
    <property type="match status" value="1"/>
</dbReference>
<evidence type="ECO:0008006" key="9">
    <source>
        <dbReference type="Google" id="ProtNLM"/>
    </source>
</evidence>
<dbReference type="PANTHER" id="PTHR18968:SF167">
    <property type="entry name" value="ACETOLACTATE SYNTHASE LARGE SUBUNIT ILVB2-RELATED"/>
    <property type="match status" value="1"/>
</dbReference>
<dbReference type="PANTHER" id="PTHR18968">
    <property type="entry name" value="THIAMINE PYROPHOSPHATE ENZYMES"/>
    <property type="match status" value="1"/>
</dbReference>
<dbReference type="Pfam" id="PF00205">
    <property type="entry name" value="TPP_enzyme_M"/>
    <property type="match status" value="1"/>
</dbReference>
<evidence type="ECO:0000313" key="8">
    <source>
        <dbReference type="Proteomes" id="UP000281547"/>
    </source>
</evidence>
<dbReference type="GO" id="GO:0005948">
    <property type="term" value="C:acetolactate synthase complex"/>
    <property type="evidence" value="ECO:0007669"/>
    <property type="project" value="TreeGrafter"/>
</dbReference>
<comment type="similarity">
    <text evidence="1 3">Belongs to the TPP enzyme family.</text>
</comment>
<protein>
    <recommendedName>
        <fullName evidence="9">Thiamine pyrophosphate-binding protein</fullName>
    </recommendedName>
</protein>
<dbReference type="Pfam" id="PF02776">
    <property type="entry name" value="TPP_enzyme_N"/>
    <property type="match status" value="1"/>
</dbReference>
<dbReference type="GO" id="GO:0009097">
    <property type="term" value="P:isoleucine biosynthetic process"/>
    <property type="evidence" value="ECO:0007669"/>
    <property type="project" value="TreeGrafter"/>
</dbReference>
<organism evidence="7 8">
    <name type="scientific">Arsenicitalea aurantiaca</name>
    <dbReference type="NCBI Taxonomy" id="1783274"/>
    <lineage>
        <taxon>Bacteria</taxon>
        <taxon>Pseudomonadati</taxon>
        <taxon>Pseudomonadota</taxon>
        <taxon>Alphaproteobacteria</taxon>
        <taxon>Hyphomicrobiales</taxon>
        <taxon>Devosiaceae</taxon>
        <taxon>Arsenicitalea</taxon>
    </lineage>
</organism>
<dbReference type="NCBIfam" id="NF006122">
    <property type="entry name" value="PRK08266.1"/>
    <property type="match status" value="1"/>
</dbReference>
<dbReference type="EMBL" id="RZNJ01000004">
    <property type="protein sequence ID" value="RUT30077.1"/>
    <property type="molecule type" value="Genomic_DNA"/>
</dbReference>
<dbReference type="CDD" id="cd07035">
    <property type="entry name" value="TPP_PYR_POX_like"/>
    <property type="match status" value="1"/>
</dbReference>
<dbReference type="GO" id="GO:0000287">
    <property type="term" value="F:magnesium ion binding"/>
    <property type="evidence" value="ECO:0007669"/>
    <property type="project" value="InterPro"/>
</dbReference>
<dbReference type="SUPFAM" id="SSF52518">
    <property type="entry name" value="Thiamin diphosphate-binding fold (THDP-binding)"/>
    <property type="match status" value="2"/>
</dbReference>
<keyword evidence="8" id="KW-1185">Reference proteome</keyword>
<dbReference type="Pfam" id="PF02775">
    <property type="entry name" value="TPP_enzyme_C"/>
    <property type="match status" value="1"/>
</dbReference>
<gene>
    <name evidence="7" type="ORF">EMQ25_12150</name>
</gene>
<feature type="domain" description="Thiamine pyrophosphate enzyme TPP-binding" evidence="5">
    <location>
        <begin position="412"/>
        <end position="551"/>
    </location>
</feature>
<feature type="domain" description="Thiamine pyrophosphate enzyme N-terminal TPP-binding" evidence="6">
    <location>
        <begin position="34"/>
        <end position="154"/>
    </location>
</feature>
<name>A0A433X7L1_9HYPH</name>
<comment type="caution">
    <text evidence="7">The sequence shown here is derived from an EMBL/GenBank/DDBJ whole genome shotgun (WGS) entry which is preliminary data.</text>
</comment>